<dbReference type="GO" id="GO:0006915">
    <property type="term" value="P:apoptotic process"/>
    <property type="evidence" value="ECO:0007669"/>
    <property type="project" value="UniProtKB-KW"/>
</dbReference>
<dbReference type="FunCoup" id="A0A1S3KHD8">
    <property type="interactions" value="2495"/>
</dbReference>
<dbReference type="PROSITE" id="PS50143">
    <property type="entry name" value="BIR_REPEAT_2"/>
    <property type="match status" value="3"/>
</dbReference>
<dbReference type="GO" id="GO:0031398">
    <property type="term" value="P:positive regulation of protein ubiquitination"/>
    <property type="evidence" value="ECO:0007669"/>
    <property type="project" value="TreeGrafter"/>
</dbReference>
<accession>A0A1S3KHD8</accession>
<dbReference type="RefSeq" id="XP_013421889.1">
    <property type="nucleotide sequence ID" value="XM_013566435.1"/>
</dbReference>
<feature type="region of interest" description="Disordered" evidence="7">
    <location>
        <begin position="515"/>
        <end position="539"/>
    </location>
</feature>
<comment type="similarity">
    <text evidence="1">Belongs to the IAP family.</text>
</comment>
<reference evidence="10" key="1">
    <citation type="submission" date="2025-08" db="UniProtKB">
        <authorList>
            <consortium name="RefSeq"/>
        </authorList>
    </citation>
    <scope>IDENTIFICATION</scope>
    <source>
        <tissue evidence="10">Gonads</tissue>
    </source>
</reference>
<dbReference type="SMART" id="SM00184">
    <property type="entry name" value="RING"/>
    <property type="match status" value="1"/>
</dbReference>
<dbReference type="FunFam" id="3.30.40.10:FF:000184">
    <property type="entry name" value="Baculoviral IAP repeat containing 2"/>
    <property type="match status" value="1"/>
</dbReference>
<dbReference type="Gene3D" id="3.30.40.10">
    <property type="entry name" value="Zinc/RING finger domain, C3HC4 (zinc finger)"/>
    <property type="match status" value="1"/>
</dbReference>
<feature type="domain" description="RING-type" evidence="8">
    <location>
        <begin position="1021"/>
        <end position="1056"/>
    </location>
</feature>
<dbReference type="AlphaFoldDB" id="A0A1S3KHD8"/>
<dbReference type="GO" id="GO:0043066">
    <property type="term" value="P:negative regulation of apoptotic process"/>
    <property type="evidence" value="ECO:0007669"/>
    <property type="project" value="TreeGrafter"/>
</dbReference>
<dbReference type="InterPro" id="IPR001370">
    <property type="entry name" value="BIR_rpt"/>
</dbReference>
<dbReference type="InParanoid" id="A0A1S3KHD8"/>
<evidence type="ECO:0000256" key="1">
    <source>
        <dbReference type="ARBA" id="ARBA00006672"/>
    </source>
</evidence>
<protein>
    <submittedName>
        <fullName evidence="10">Baculoviral IAP repeat-containing protein 3-like</fullName>
    </submittedName>
</protein>
<name>A0A1S3KHD8_LINAN</name>
<evidence type="ECO:0000256" key="7">
    <source>
        <dbReference type="SAM" id="MobiDB-lite"/>
    </source>
</evidence>
<feature type="compositionally biased region" description="Polar residues" evidence="7">
    <location>
        <begin position="612"/>
        <end position="624"/>
    </location>
</feature>
<feature type="compositionally biased region" description="Basic and acidic residues" evidence="7">
    <location>
        <begin position="94"/>
        <end position="117"/>
    </location>
</feature>
<evidence type="ECO:0000256" key="3">
    <source>
        <dbReference type="ARBA" id="ARBA00022723"/>
    </source>
</evidence>
<keyword evidence="9" id="KW-1185">Reference proteome</keyword>
<evidence type="ECO:0000259" key="8">
    <source>
        <dbReference type="PROSITE" id="PS50089"/>
    </source>
</evidence>
<feature type="region of interest" description="Disordered" evidence="7">
    <location>
        <begin position="935"/>
        <end position="1004"/>
    </location>
</feature>
<dbReference type="GO" id="GO:0043027">
    <property type="term" value="F:cysteine-type endopeptidase inhibitor activity involved in apoptotic process"/>
    <property type="evidence" value="ECO:0007669"/>
    <property type="project" value="TreeGrafter"/>
</dbReference>
<dbReference type="FunFam" id="1.10.1170.10:FF:000003">
    <property type="entry name" value="E3 ubiquitin-protein ligase XIAP"/>
    <property type="match status" value="1"/>
</dbReference>
<dbReference type="FunFam" id="1.10.1170.10:FF:000002">
    <property type="entry name" value="Baculoviral IAP repeat containing 7"/>
    <property type="match status" value="1"/>
</dbReference>
<dbReference type="Pfam" id="PF13920">
    <property type="entry name" value="zf-C3HC4_3"/>
    <property type="match status" value="1"/>
</dbReference>
<dbReference type="GO" id="GO:0061630">
    <property type="term" value="F:ubiquitin protein ligase activity"/>
    <property type="evidence" value="ECO:0007669"/>
    <property type="project" value="TreeGrafter"/>
</dbReference>
<evidence type="ECO:0000256" key="5">
    <source>
        <dbReference type="ARBA" id="ARBA00022833"/>
    </source>
</evidence>
<feature type="region of interest" description="Disordered" evidence="7">
    <location>
        <begin position="92"/>
        <end position="117"/>
    </location>
</feature>
<dbReference type="PANTHER" id="PTHR10044">
    <property type="entry name" value="INHIBITOR OF APOPTOSIS"/>
    <property type="match status" value="1"/>
</dbReference>
<evidence type="ECO:0000256" key="2">
    <source>
        <dbReference type="ARBA" id="ARBA00022703"/>
    </source>
</evidence>
<feature type="compositionally biased region" description="Basic residues" evidence="7">
    <location>
        <begin position="260"/>
        <end position="270"/>
    </location>
</feature>
<proteinExistence type="inferred from homology"/>
<feature type="region of interest" description="Disordered" evidence="7">
    <location>
        <begin position="256"/>
        <end position="277"/>
    </location>
</feature>
<dbReference type="InterPro" id="IPR001841">
    <property type="entry name" value="Znf_RING"/>
</dbReference>
<dbReference type="Proteomes" id="UP000085678">
    <property type="component" value="Unplaced"/>
</dbReference>
<dbReference type="InterPro" id="IPR013083">
    <property type="entry name" value="Znf_RING/FYVE/PHD"/>
</dbReference>
<sequence>MDKDLVMNDEIDWEEKSYQKPVQVKDEADNEEIINHVDGPVIEDVSQVTNSMPCTKGLIPISCSVPAPRKEAREKTPKCRDKPVWSTIFEADDGDRIDNTPKVSEMEPHQVTAGDKDQECDSRLKPLREIAATVVCQNLEYIEEEKEICLTGQYVGSCLLSRRQMERGDLLNEGDDPKEHHNASQGVIIIEDLPHVVQKGNYIDIHEFHHSDDKIAVLANSDNRSHAIDSIMKTMLDMLYILEDIVKVLGSPSTLPAPWSKKRSRKRRIGGKTVSPSAPLVSCPKKRIQGKGRVCTKRQRKKKKMKRKYGILENRGILMKLSKRNMEHFARGKKKSQLCQTSNGQVQITKGNCTKEMLEILQLFCMNFPENKHEEVSKAKLQEKSPTSGLPGDFFKYYAAFVPKQYRHIFVYPASLNEYFSRLAKGPAFLQGEENKYEAVRLASFRAWPQWAPVAATRLARSGFYYSGNGDEVVCFSCGGHHRQWSRGDNPMDQHRLSFPDCRFVRGSDTENVPLVPGVALRDSSDGTDPFPNLGRSGSHGLLGGDLASQQALQQSLGFPNQDVLVQSLISIGTSTSEISQLRGPANDSFSHYQHLAGTIGGGQDERDNDRNPTQTAGTFTHQSTEMKSEAARLRTFAHWPISAHVRPHDLAKAGFFYTGNADSVQCAFCSGILRNWDPGDRPMQEHRHHFPTCPFALGVDVGNIALEPDQANLPSAIQVSLVTSSAAGGTATTLGGNFYRGDDLGILTERPKHERFAVESTRLATFSHWTSHNTQKPEVLAKAGFFYAGFADNVKCFFCDGGLRNWEHGDDPWTEHARWFPRCGFVKQCKGEDFIRDVQAKHPPQYPPNQPRPAIATPLPAQSSAAVARPPGQFPVEPREIKARLDTPTVQAVLEMGCSRTVVRTAIENRLRTVGDDFPNAESLLEAIFEIEESMNREESQSSAGGVPEPAQPPREQQPPRDTRSTNTTTQTKKKTEEKKNKKKKDKKGAGATIGPPGDKDEEAKSLMEENLRLKEQRTCKICMDEDVSVVFLPCGHLVACTQCAPALRNCPICRAIIRGTVRTFLS</sequence>
<dbReference type="SMART" id="SM00238">
    <property type="entry name" value="BIR"/>
    <property type="match status" value="3"/>
</dbReference>
<dbReference type="PROSITE" id="PS50089">
    <property type="entry name" value="ZF_RING_2"/>
    <property type="match status" value="1"/>
</dbReference>
<dbReference type="GeneID" id="106181899"/>
<dbReference type="GO" id="GO:0005634">
    <property type="term" value="C:nucleus"/>
    <property type="evidence" value="ECO:0007669"/>
    <property type="project" value="TreeGrafter"/>
</dbReference>
<dbReference type="GO" id="GO:0008270">
    <property type="term" value="F:zinc ion binding"/>
    <property type="evidence" value="ECO:0007669"/>
    <property type="project" value="UniProtKB-KW"/>
</dbReference>
<evidence type="ECO:0000256" key="4">
    <source>
        <dbReference type="ARBA" id="ARBA00022771"/>
    </source>
</evidence>
<dbReference type="CDD" id="cd00022">
    <property type="entry name" value="BIR"/>
    <property type="match status" value="3"/>
</dbReference>
<dbReference type="GO" id="GO:0005737">
    <property type="term" value="C:cytoplasm"/>
    <property type="evidence" value="ECO:0007669"/>
    <property type="project" value="TreeGrafter"/>
</dbReference>
<dbReference type="CDD" id="cd16713">
    <property type="entry name" value="RING-HC_BIRC2_3_7"/>
    <property type="match status" value="1"/>
</dbReference>
<evidence type="ECO:0000313" key="10">
    <source>
        <dbReference type="RefSeq" id="XP_013421889.1"/>
    </source>
</evidence>
<gene>
    <name evidence="10" type="primary">LOC106181899</name>
</gene>
<dbReference type="STRING" id="7574.A0A1S3KHD8"/>
<organism evidence="9 10">
    <name type="scientific">Lingula anatina</name>
    <name type="common">Brachiopod</name>
    <name type="synonym">Lingula unguis</name>
    <dbReference type="NCBI Taxonomy" id="7574"/>
    <lineage>
        <taxon>Eukaryota</taxon>
        <taxon>Metazoa</taxon>
        <taxon>Spiralia</taxon>
        <taxon>Lophotrochozoa</taxon>
        <taxon>Brachiopoda</taxon>
        <taxon>Linguliformea</taxon>
        <taxon>Lingulata</taxon>
        <taxon>Lingulida</taxon>
        <taxon>Linguloidea</taxon>
        <taxon>Lingulidae</taxon>
        <taxon>Lingula</taxon>
    </lineage>
</organism>
<dbReference type="InterPro" id="IPR050784">
    <property type="entry name" value="IAP"/>
</dbReference>
<dbReference type="OrthoDB" id="774873at2759"/>
<dbReference type="KEGG" id="lak:106181899"/>
<dbReference type="GO" id="GO:0051726">
    <property type="term" value="P:regulation of cell cycle"/>
    <property type="evidence" value="ECO:0007669"/>
    <property type="project" value="TreeGrafter"/>
</dbReference>
<keyword evidence="3" id="KW-0479">Metal-binding</keyword>
<dbReference type="Gene3D" id="1.10.8.10">
    <property type="entry name" value="DNA helicase RuvA subunit, C-terminal domain"/>
    <property type="match status" value="1"/>
</dbReference>
<dbReference type="PROSITE" id="PS01282">
    <property type="entry name" value="BIR_REPEAT_1"/>
    <property type="match status" value="3"/>
</dbReference>
<dbReference type="PANTHER" id="PTHR10044:SF139">
    <property type="entry name" value="DEATH-ASSOCIATED INHIBITOR OF APOPTOSIS 2"/>
    <property type="match status" value="1"/>
</dbReference>
<dbReference type="CDD" id="cd14321">
    <property type="entry name" value="UBA_IAPs"/>
    <property type="match status" value="1"/>
</dbReference>
<keyword evidence="4 6" id="KW-0863">Zinc-finger</keyword>
<evidence type="ECO:0000256" key="6">
    <source>
        <dbReference type="PROSITE-ProRule" id="PRU00175"/>
    </source>
</evidence>
<dbReference type="SUPFAM" id="SSF57924">
    <property type="entry name" value="Inhibitor of apoptosis (IAP) repeat"/>
    <property type="match status" value="3"/>
</dbReference>
<dbReference type="Pfam" id="PF00653">
    <property type="entry name" value="BIR"/>
    <property type="match status" value="3"/>
</dbReference>
<keyword evidence="5" id="KW-0862">Zinc</keyword>
<evidence type="ECO:0000313" key="9">
    <source>
        <dbReference type="Proteomes" id="UP000085678"/>
    </source>
</evidence>
<feature type="region of interest" description="Disordered" evidence="7">
    <location>
        <begin position="597"/>
        <end position="627"/>
    </location>
</feature>
<keyword evidence="2" id="KW-0053">Apoptosis</keyword>
<dbReference type="Gene3D" id="1.10.1170.10">
    <property type="entry name" value="Inhibitor Of Apoptosis Protein (2mihbC-IAP-1), Chain A"/>
    <property type="match status" value="3"/>
</dbReference>